<accession>A0ABY9TRK8</accession>
<gene>
    <name evidence="2" type="ORF">RGQ13_15125</name>
</gene>
<keyword evidence="3" id="KW-1185">Reference proteome</keyword>
<name>A0ABY9TRK8_9GAMM</name>
<organism evidence="2 3">
    <name type="scientific">Thalassotalea psychrophila</name>
    <dbReference type="NCBI Taxonomy" id="3065647"/>
    <lineage>
        <taxon>Bacteria</taxon>
        <taxon>Pseudomonadati</taxon>
        <taxon>Pseudomonadota</taxon>
        <taxon>Gammaproteobacteria</taxon>
        <taxon>Alteromonadales</taxon>
        <taxon>Colwelliaceae</taxon>
        <taxon>Thalassotalea</taxon>
    </lineage>
</organism>
<keyword evidence="1" id="KW-0472">Membrane</keyword>
<proteinExistence type="predicted"/>
<dbReference type="EMBL" id="CP134145">
    <property type="protein sequence ID" value="WNC71444.1"/>
    <property type="molecule type" value="Genomic_DNA"/>
</dbReference>
<keyword evidence="1" id="KW-0812">Transmembrane</keyword>
<evidence type="ECO:0000313" key="3">
    <source>
        <dbReference type="Proteomes" id="UP001258994"/>
    </source>
</evidence>
<evidence type="ECO:0000313" key="2">
    <source>
        <dbReference type="EMBL" id="WNC71444.1"/>
    </source>
</evidence>
<dbReference type="Proteomes" id="UP001258994">
    <property type="component" value="Chromosome"/>
</dbReference>
<evidence type="ECO:0000256" key="1">
    <source>
        <dbReference type="SAM" id="Phobius"/>
    </source>
</evidence>
<sequence>MKILTIIVEFILYTMLLGLLGLPLALVVLHPSEAEHFIRFSETMIPWGVVLLLCAIFSDGIRSVMHKLVEAIGRIKSVSAGGAAVELNQSTGTPATPEQIEGMRAHMQQLSAQNQDAANLASHFFLKYVSNTIFGSQFRFLKALQDSPLTPTQAVAFYNQFVASAPEGTNYPFESWAGYLTDNLMVNFDAATGQYQVTPAALNVINQAKAANFNDNIFPH</sequence>
<reference evidence="3" key="1">
    <citation type="submission" date="2023-09" db="EMBL/GenBank/DDBJ databases">
        <authorList>
            <person name="Li S."/>
            <person name="Li X."/>
            <person name="Zhang C."/>
            <person name="Zhao Z."/>
        </authorList>
    </citation>
    <scope>NUCLEOTIDE SEQUENCE [LARGE SCALE GENOMIC DNA]</scope>
    <source>
        <strain evidence="3">SQ149</strain>
    </source>
</reference>
<protein>
    <submittedName>
        <fullName evidence="2">Uncharacterized protein</fullName>
    </submittedName>
</protein>
<feature type="transmembrane region" description="Helical" evidence="1">
    <location>
        <begin position="44"/>
        <end position="65"/>
    </location>
</feature>
<keyword evidence="1" id="KW-1133">Transmembrane helix</keyword>
<dbReference type="RefSeq" id="WP_348390578.1">
    <property type="nucleotide sequence ID" value="NZ_CP134145.1"/>
</dbReference>